<keyword evidence="2" id="KW-1133">Transmembrane helix</keyword>
<name>A0A858R4K1_9PROT</name>
<reference evidence="3" key="1">
    <citation type="submission" date="2020-04" db="EMBL/GenBank/DDBJ databases">
        <title>A desert anoxygenic phototrophic bacterium fixes CO2 using RubisCO under aerobic conditions.</title>
        <authorList>
            <person name="Tang K."/>
        </authorList>
    </citation>
    <scope>NUCLEOTIDE SEQUENCE [LARGE SCALE GENOMIC DNA]</scope>
    <source>
        <strain evidence="3">MIMtkB3</strain>
    </source>
</reference>
<evidence type="ECO:0000256" key="1">
    <source>
        <dbReference type="SAM" id="MobiDB-lite"/>
    </source>
</evidence>
<protein>
    <submittedName>
        <fullName evidence="3">Uncharacterized protein</fullName>
    </submittedName>
</protein>
<gene>
    <name evidence="3" type="ORF">HHL28_02435</name>
</gene>
<keyword evidence="2" id="KW-0472">Membrane</keyword>
<organism evidence="3 4">
    <name type="scientific">Aerophototrophica crusticola</name>
    <dbReference type="NCBI Taxonomy" id="1709002"/>
    <lineage>
        <taxon>Bacteria</taxon>
        <taxon>Pseudomonadati</taxon>
        <taxon>Pseudomonadota</taxon>
        <taxon>Alphaproteobacteria</taxon>
        <taxon>Rhodospirillales</taxon>
        <taxon>Rhodospirillaceae</taxon>
        <taxon>Aerophototrophica</taxon>
    </lineage>
</organism>
<dbReference type="Proteomes" id="UP000501891">
    <property type="component" value="Chromosome"/>
</dbReference>
<accession>A0A858R4K1</accession>
<evidence type="ECO:0000313" key="4">
    <source>
        <dbReference type="Proteomes" id="UP000501891"/>
    </source>
</evidence>
<evidence type="ECO:0000313" key="3">
    <source>
        <dbReference type="EMBL" id="QJE72113.1"/>
    </source>
</evidence>
<keyword evidence="4" id="KW-1185">Reference proteome</keyword>
<dbReference type="AlphaFoldDB" id="A0A858R4K1"/>
<feature type="compositionally biased region" description="Basic and acidic residues" evidence="1">
    <location>
        <begin position="54"/>
        <end position="63"/>
    </location>
</feature>
<proteinExistence type="predicted"/>
<evidence type="ECO:0000256" key="2">
    <source>
        <dbReference type="SAM" id="Phobius"/>
    </source>
</evidence>
<dbReference type="EMBL" id="CP051775">
    <property type="protein sequence ID" value="QJE72113.1"/>
    <property type="molecule type" value="Genomic_DNA"/>
</dbReference>
<feature type="compositionally biased region" description="Basic residues" evidence="1">
    <location>
        <begin position="74"/>
        <end position="95"/>
    </location>
</feature>
<keyword evidence="2" id="KW-0812">Transmembrane</keyword>
<feature type="transmembrane region" description="Helical" evidence="2">
    <location>
        <begin position="30"/>
        <end position="49"/>
    </location>
</feature>
<feature type="region of interest" description="Disordered" evidence="1">
    <location>
        <begin position="54"/>
        <end position="95"/>
    </location>
</feature>
<sequence length="95" mass="10377">MTNQTDKTVAPGTGIQTEAERLKRQRQKNIAVALLLVAFVAIVYVVAIVRMSEGGRDDRREPDAEPGPEEPARRRGAGRHRGGHGGPVLRRRAAL</sequence>
<dbReference type="KEGG" id="acru:HHL28_02435"/>